<feature type="transmembrane region" description="Helical" evidence="1">
    <location>
        <begin position="44"/>
        <end position="68"/>
    </location>
</feature>
<evidence type="ECO:0000256" key="1">
    <source>
        <dbReference type="SAM" id="Phobius"/>
    </source>
</evidence>
<name>T0LAC9_9MICR</name>
<dbReference type="VEuPathDB" id="MicrosporidiaDB:NAPIS_ORF01091"/>
<reference evidence="2 3" key="1">
    <citation type="journal article" date="2013" name="BMC Genomics">
        <title>Genome sequencing and comparative genomics of honey bee microsporidia, Nosema apis reveal novel insights into host-parasite interactions.</title>
        <authorList>
            <person name="Chen Yp."/>
            <person name="Pettis J.S."/>
            <person name="Zhao Y."/>
            <person name="Liu X."/>
            <person name="Tallon L.J."/>
            <person name="Sadzewicz L.D."/>
            <person name="Li R."/>
            <person name="Zheng H."/>
            <person name="Huang S."/>
            <person name="Zhang X."/>
            <person name="Hamilton M.C."/>
            <person name="Pernal S.F."/>
            <person name="Melathopoulos A.P."/>
            <person name="Yan X."/>
            <person name="Evans J.D."/>
        </authorList>
    </citation>
    <scope>NUCLEOTIDE SEQUENCE [LARGE SCALE GENOMIC DNA]</scope>
    <source>
        <strain evidence="2 3">BRL 01</strain>
    </source>
</reference>
<accession>T0LAC9</accession>
<keyword evidence="1" id="KW-0472">Membrane</keyword>
<feature type="transmembrane region" description="Helical" evidence="1">
    <location>
        <begin position="169"/>
        <end position="191"/>
    </location>
</feature>
<proteinExistence type="predicted"/>
<evidence type="ECO:0000313" key="3">
    <source>
        <dbReference type="Proteomes" id="UP000053780"/>
    </source>
</evidence>
<gene>
    <name evidence="2" type="ORF">NAPIS_ORF01091</name>
</gene>
<keyword evidence="1" id="KW-1133">Transmembrane helix</keyword>
<dbReference type="HOGENOM" id="CLU_1396710_0_0_1"/>
<protein>
    <submittedName>
        <fullName evidence="2">Uncharacterized protein</fullName>
    </submittedName>
</protein>
<keyword evidence="3" id="KW-1185">Reference proteome</keyword>
<evidence type="ECO:0000313" key="2">
    <source>
        <dbReference type="EMBL" id="EQB61338.1"/>
    </source>
</evidence>
<dbReference type="Proteomes" id="UP000053780">
    <property type="component" value="Unassembled WGS sequence"/>
</dbReference>
<dbReference type="AlphaFoldDB" id="T0LAC9"/>
<dbReference type="EMBL" id="KE647151">
    <property type="protein sequence ID" value="EQB61338.1"/>
    <property type="molecule type" value="Genomic_DNA"/>
</dbReference>
<feature type="transmembrane region" description="Helical" evidence="1">
    <location>
        <begin position="74"/>
        <end position="97"/>
    </location>
</feature>
<feature type="transmembrane region" description="Helical" evidence="1">
    <location>
        <begin position="135"/>
        <end position="157"/>
    </location>
</feature>
<sequence length="195" mass="22477">MVVRSTGRILRRSSSEKSVQEICYDLNNSLTLYPIQFDNVKSHFLPMFIISVFHFFMLIMSFIAINFSNIKVEVIITGAFLTVVCNLIFSYILGALCRYLLDKSEDTGLASYAYMILLSTSYVPIFLILCSFFKPLGFLLMMICSSIGLYIGMNNLIRGHNFQDNRSYFIFNITTTLIYYLYLLGIVWLFLANIK</sequence>
<keyword evidence="1" id="KW-0812">Transmembrane</keyword>
<organism evidence="2 3">
    <name type="scientific">Vairimorpha apis BRL 01</name>
    <dbReference type="NCBI Taxonomy" id="1037528"/>
    <lineage>
        <taxon>Eukaryota</taxon>
        <taxon>Fungi</taxon>
        <taxon>Fungi incertae sedis</taxon>
        <taxon>Microsporidia</taxon>
        <taxon>Nosematidae</taxon>
        <taxon>Vairimorpha</taxon>
    </lineage>
</organism>
<feature type="transmembrane region" description="Helical" evidence="1">
    <location>
        <begin position="109"/>
        <end position="129"/>
    </location>
</feature>